<evidence type="ECO:0000256" key="5">
    <source>
        <dbReference type="ARBA" id="ARBA00023002"/>
    </source>
</evidence>
<keyword evidence="8" id="KW-1185">Reference proteome</keyword>
<dbReference type="PROSITE" id="PS51387">
    <property type="entry name" value="FAD_PCMH"/>
    <property type="match status" value="1"/>
</dbReference>
<dbReference type="Pfam" id="PF01565">
    <property type="entry name" value="FAD_binding_4"/>
    <property type="match status" value="1"/>
</dbReference>
<dbReference type="STRING" id="1330018.A0A167IM41"/>
<dbReference type="PANTHER" id="PTHR42973">
    <property type="entry name" value="BINDING OXIDOREDUCTASE, PUTATIVE (AFU_ORTHOLOGUE AFUA_1G17690)-RELATED"/>
    <property type="match status" value="1"/>
</dbReference>
<dbReference type="EMBL" id="KV417307">
    <property type="protein sequence ID" value="KZO92772.1"/>
    <property type="molecule type" value="Genomic_DNA"/>
</dbReference>
<dbReference type="Proteomes" id="UP000076738">
    <property type="component" value="Unassembled WGS sequence"/>
</dbReference>
<dbReference type="InterPro" id="IPR050416">
    <property type="entry name" value="FAD-linked_Oxidoreductase"/>
</dbReference>
<dbReference type="InterPro" id="IPR012951">
    <property type="entry name" value="BBE"/>
</dbReference>
<organism evidence="7 8">
    <name type="scientific">Calocera viscosa (strain TUFC12733)</name>
    <dbReference type="NCBI Taxonomy" id="1330018"/>
    <lineage>
        <taxon>Eukaryota</taxon>
        <taxon>Fungi</taxon>
        <taxon>Dikarya</taxon>
        <taxon>Basidiomycota</taxon>
        <taxon>Agaricomycotina</taxon>
        <taxon>Dacrymycetes</taxon>
        <taxon>Dacrymycetales</taxon>
        <taxon>Dacrymycetaceae</taxon>
        <taxon>Calocera</taxon>
    </lineage>
</organism>
<reference evidence="7 8" key="1">
    <citation type="journal article" date="2016" name="Mol. Biol. Evol.">
        <title>Comparative Genomics of Early-Diverging Mushroom-Forming Fungi Provides Insights into the Origins of Lignocellulose Decay Capabilities.</title>
        <authorList>
            <person name="Nagy L.G."/>
            <person name="Riley R."/>
            <person name="Tritt A."/>
            <person name="Adam C."/>
            <person name="Daum C."/>
            <person name="Floudas D."/>
            <person name="Sun H."/>
            <person name="Yadav J.S."/>
            <person name="Pangilinan J."/>
            <person name="Larsson K.H."/>
            <person name="Matsuura K."/>
            <person name="Barry K."/>
            <person name="Labutti K."/>
            <person name="Kuo R."/>
            <person name="Ohm R.A."/>
            <person name="Bhattacharya S.S."/>
            <person name="Shirouzu T."/>
            <person name="Yoshinaga Y."/>
            <person name="Martin F.M."/>
            <person name="Grigoriev I.V."/>
            <person name="Hibbett D.S."/>
        </authorList>
    </citation>
    <scope>NUCLEOTIDE SEQUENCE [LARGE SCALE GENOMIC DNA]</scope>
    <source>
        <strain evidence="7 8">TUFC12733</strain>
    </source>
</reference>
<dbReference type="InterPro" id="IPR016166">
    <property type="entry name" value="FAD-bd_PCMH"/>
</dbReference>
<evidence type="ECO:0000256" key="1">
    <source>
        <dbReference type="ARBA" id="ARBA00001974"/>
    </source>
</evidence>
<dbReference type="Gene3D" id="3.30.465.10">
    <property type="match status" value="1"/>
</dbReference>
<feature type="domain" description="FAD-binding PCMH-type" evidence="6">
    <location>
        <begin position="7"/>
        <end position="180"/>
    </location>
</feature>
<evidence type="ECO:0000256" key="4">
    <source>
        <dbReference type="ARBA" id="ARBA00022827"/>
    </source>
</evidence>
<feature type="non-terminal residue" evidence="7">
    <location>
        <position position="1"/>
    </location>
</feature>
<sequence>AAYNQRYTYQPAAVVYPSSSDQAGAVVQCAAAAGVPVTARSGGHSYAAYGLGGADGFLVVDLSSFARVIYDADTGEAVVGTGLRLGDVATELYAAGGRALPHGTCPYVGIGGHAAFGGYGFTSREWGLTLDRMVGAHLVLANGSVVDVSAEQNPDLFWAVRGSAPSFGIALSYTFATLPAPATTTFFSYYLPSSASAAQALLALQSYGQDAPAKIGMEMVLGPGQWYFTGSYDGTQAELESAIVPLLDQLPEVSSSSVQELGWIDYLTAVGGSGTLNTSAPDNRDTFYAKSAVVPASAPLSAADVDAFISYLNTEGPASGTQWFVEAELYGGSQSAISQVPENSTAYGNRDGLLTFQLYASSSNYAPPYPQVGFDFVDGMFSALAANRTSPLDFYPNYVDDRLTDAQWHRGYYGPNYARLLRVKGEVDPTGVFAYPQAIGK</sequence>
<comment type="similarity">
    <text evidence="2">Belongs to the oxygen-dependent FAD-linked oxidoreductase family.</text>
</comment>
<evidence type="ECO:0000313" key="8">
    <source>
        <dbReference type="Proteomes" id="UP000076738"/>
    </source>
</evidence>
<feature type="non-terminal residue" evidence="7">
    <location>
        <position position="441"/>
    </location>
</feature>
<dbReference type="Gene3D" id="3.40.462.20">
    <property type="match status" value="1"/>
</dbReference>
<dbReference type="InterPro" id="IPR036318">
    <property type="entry name" value="FAD-bd_PCMH-like_sf"/>
</dbReference>
<proteinExistence type="inferred from homology"/>
<dbReference type="GO" id="GO:0016491">
    <property type="term" value="F:oxidoreductase activity"/>
    <property type="evidence" value="ECO:0007669"/>
    <property type="project" value="UniProtKB-KW"/>
</dbReference>
<dbReference type="Pfam" id="PF08031">
    <property type="entry name" value="BBE"/>
    <property type="match status" value="1"/>
</dbReference>
<keyword evidence="4" id="KW-0274">FAD</keyword>
<evidence type="ECO:0000313" key="7">
    <source>
        <dbReference type="EMBL" id="KZO92772.1"/>
    </source>
</evidence>
<dbReference type="InterPro" id="IPR006094">
    <property type="entry name" value="Oxid_FAD_bind_N"/>
</dbReference>
<dbReference type="SUPFAM" id="SSF56176">
    <property type="entry name" value="FAD-binding/transporter-associated domain-like"/>
    <property type="match status" value="1"/>
</dbReference>
<keyword evidence="3" id="KW-0285">Flavoprotein</keyword>
<keyword evidence="5" id="KW-0560">Oxidoreductase</keyword>
<evidence type="ECO:0000259" key="6">
    <source>
        <dbReference type="PROSITE" id="PS51387"/>
    </source>
</evidence>
<accession>A0A167IM41</accession>
<gene>
    <name evidence="7" type="ORF">CALVIDRAFT_467562</name>
</gene>
<dbReference type="GO" id="GO:0071949">
    <property type="term" value="F:FAD binding"/>
    <property type="evidence" value="ECO:0007669"/>
    <property type="project" value="InterPro"/>
</dbReference>
<comment type="cofactor">
    <cofactor evidence="1">
        <name>FAD</name>
        <dbReference type="ChEBI" id="CHEBI:57692"/>
    </cofactor>
</comment>
<protein>
    <submittedName>
        <fullName evidence="7">Glucooligosaccharide oxidase</fullName>
    </submittedName>
</protein>
<dbReference type="OrthoDB" id="415825at2759"/>
<dbReference type="AlphaFoldDB" id="A0A167IM41"/>
<evidence type="ECO:0000256" key="2">
    <source>
        <dbReference type="ARBA" id="ARBA00005466"/>
    </source>
</evidence>
<dbReference type="PANTHER" id="PTHR42973:SF39">
    <property type="entry name" value="FAD-BINDING PCMH-TYPE DOMAIN-CONTAINING PROTEIN"/>
    <property type="match status" value="1"/>
</dbReference>
<evidence type="ECO:0000256" key="3">
    <source>
        <dbReference type="ARBA" id="ARBA00022630"/>
    </source>
</evidence>
<name>A0A167IM41_CALVF</name>
<dbReference type="InterPro" id="IPR016169">
    <property type="entry name" value="FAD-bd_PCMH_sub2"/>
</dbReference>